<dbReference type="InterPro" id="IPR048028">
    <property type="entry name" value="Psb34-like"/>
</dbReference>
<keyword evidence="3" id="KW-1185">Reference proteome</keyword>
<accession>A0A2G4F1X1</accession>
<proteinExistence type="predicted"/>
<organism evidence="2 3">
    <name type="scientific">Tychonema bourrellyi FEM_GT703</name>
    <dbReference type="NCBI Taxonomy" id="2040638"/>
    <lineage>
        <taxon>Bacteria</taxon>
        <taxon>Bacillati</taxon>
        <taxon>Cyanobacteriota</taxon>
        <taxon>Cyanophyceae</taxon>
        <taxon>Oscillatoriophycideae</taxon>
        <taxon>Oscillatoriales</taxon>
        <taxon>Microcoleaceae</taxon>
        <taxon>Tychonema</taxon>
    </lineage>
</organism>
<evidence type="ECO:0000313" key="2">
    <source>
        <dbReference type="EMBL" id="PHX55746.1"/>
    </source>
</evidence>
<dbReference type="Pfam" id="PF26394">
    <property type="entry name" value="Psb34"/>
    <property type="match status" value="1"/>
</dbReference>
<dbReference type="Proteomes" id="UP000226442">
    <property type="component" value="Unassembled WGS sequence"/>
</dbReference>
<dbReference type="OrthoDB" id="571921at2"/>
<feature type="region of interest" description="Disordered" evidence="1">
    <location>
        <begin position="118"/>
        <end position="138"/>
    </location>
</feature>
<comment type="caution">
    <text evidence="2">The sequence shown here is derived from an EMBL/GenBank/DDBJ whole genome shotgun (WGS) entry which is preliminary data.</text>
</comment>
<evidence type="ECO:0000313" key="3">
    <source>
        <dbReference type="Proteomes" id="UP000226442"/>
    </source>
</evidence>
<name>A0A2G4F1X1_9CYAN</name>
<dbReference type="AlphaFoldDB" id="A0A2G4F1X1"/>
<feature type="region of interest" description="Disordered" evidence="1">
    <location>
        <begin position="1"/>
        <end position="70"/>
    </location>
</feature>
<gene>
    <name evidence="2" type="ORF">CP500_009065</name>
</gene>
<feature type="compositionally biased region" description="Basic and acidic residues" evidence="1">
    <location>
        <begin position="118"/>
        <end position="132"/>
    </location>
</feature>
<evidence type="ECO:0000256" key="1">
    <source>
        <dbReference type="SAM" id="MobiDB-lite"/>
    </source>
</evidence>
<dbReference type="EMBL" id="NXIB02000042">
    <property type="protein sequence ID" value="PHX55746.1"/>
    <property type="molecule type" value="Genomic_DNA"/>
</dbReference>
<sequence>MSISKATPADVEIEAKMQAPHYDRGITPAETAARQEREGANFMHTATEESQKSATTNDQSDDESIRTTDGYTVDKEGLINNYAIEPEMYINEPGDLKEQQEAEAQERARVLVEIKDKRGEEGKLTTEADTRGKGPGMI</sequence>
<protein>
    <submittedName>
        <fullName evidence="2">Uncharacterized protein</fullName>
    </submittedName>
</protein>
<dbReference type="RefSeq" id="WP_096829512.1">
    <property type="nucleotide sequence ID" value="NZ_NXIB02000042.1"/>
</dbReference>
<reference evidence="2" key="1">
    <citation type="submission" date="2017-10" db="EMBL/GenBank/DDBJ databases">
        <title>Draft genome sequence of the planktic cyanobacteria Tychonema bourrellyi isolated from alpine lentic freshwater.</title>
        <authorList>
            <person name="Tett A."/>
            <person name="Armanini F."/>
            <person name="Asnicar F."/>
            <person name="Boscaini A."/>
            <person name="Pasolli E."/>
            <person name="Zolfo M."/>
            <person name="Donati C."/>
            <person name="Salmaso N."/>
            <person name="Segata N."/>
        </authorList>
    </citation>
    <scope>NUCLEOTIDE SEQUENCE</scope>
    <source>
        <strain evidence="2">FEM_GT703</strain>
    </source>
</reference>